<dbReference type="Proteomes" id="UP000030678">
    <property type="component" value="Unassembled WGS sequence"/>
</dbReference>
<evidence type="ECO:0000256" key="3">
    <source>
        <dbReference type="ARBA" id="ARBA00023163"/>
    </source>
</evidence>
<evidence type="ECO:0000256" key="5">
    <source>
        <dbReference type="SAM" id="MobiDB-lite"/>
    </source>
</evidence>
<dbReference type="Pfam" id="PF00172">
    <property type="entry name" value="Zn_clus"/>
    <property type="match status" value="1"/>
</dbReference>
<dbReference type="PROSITE" id="PS00463">
    <property type="entry name" value="ZN2_CY6_FUNGAL_1"/>
    <property type="match status" value="1"/>
</dbReference>
<dbReference type="PROSITE" id="PS50048">
    <property type="entry name" value="ZN2_CY6_FUNGAL_2"/>
    <property type="match status" value="1"/>
</dbReference>
<keyword evidence="4" id="KW-0539">Nucleus</keyword>
<dbReference type="InterPro" id="IPR001138">
    <property type="entry name" value="Zn2Cys6_DnaBD"/>
</dbReference>
<dbReference type="PANTHER" id="PTHR47654">
    <property type="entry name" value="ZN(II)2CYS6 TRANSCRIPTION FACTOR (EUROFUNG)-RELATED"/>
    <property type="match status" value="1"/>
</dbReference>
<protein>
    <recommendedName>
        <fullName evidence="6">Zn(2)-C6 fungal-type domain-containing protein</fullName>
    </recommendedName>
</protein>
<feature type="compositionally biased region" description="Polar residues" evidence="5">
    <location>
        <begin position="202"/>
        <end position="224"/>
    </location>
</feature>
<dbReference type="Gene3D" id="4.10.240.10">
    <property type="entry name" value="Zn(2)-C6 fungal-type DNA-binding domain"/>
    <property type="match status" value="1"/>
</dbReference>
<dbReference type="PANTHER" id="PTHR47654:SF5">
    <property type="entry name" value="TRANSCRIPTION FACTOR DOMAIN-CONTAINING PROTEIN"/>
    <property type="match status" value="1"/>
</dbReference>
<feature type="compositionally biased region" description="Basic and acidic residues" evidence="5">
    <location>
        <begin position="289"/>
        <end position="299"/>
    </location>
</feature>
<evidence type="ECO:0000313" key="8">
    <source>
        <dbReference type="Proteomes" id="UP000030678"/>
    </source>
</evidence>
<keyword evidence="3" id="KW-0804">Transcription</keyword>
<feature type="region of interest" description="Disordered" evidence="5">
    <location>
        <begin position="1"/>
        <end position="48"/>
    </location>
</feature>
<evidence type="ECO:0000256" key="4">
    <source>
        <dbReference type="ARBA" id="ARBA00023242"/>
    </source>
</evidence>
<evidence type="ECO:0000259" key="6">
    <source>
        <dbReference type="PROSITE" id="PS50048"/>
    </source>
</evidence>
<evidence type="ECO:0000256" key="2">
    <source>
        <dbReference type="ARBA" id="ARBA00023125"/>
    </source>
</evidence>
<keyword evidence="1" id="KW-0805">Transcription regulation</keyword>
<dbReference type="GO" id="GO:0008270">
    <property type="term" value="F:zinc ion binding"/>
    <property type="evidence" value="ECO:0007669"/>
    <property type="project" value="InterPro"/>
</dbReference>
<feature type="region of interest" description="Disordered" evidence="5">
    <location>
        <begin position="178"/>
        <end position="317"/>
    </location>
</feature>
<dbReference type="RefSeq" id="XP_008723590.1">
    <property type="nucleotide sequence ID" value="XM_008725368.1"/>
</dbReference>
<reference evidence="7 8" key="1">
    <citation type="submission" date="2013-03" db="EMBL/GenBank/DDBJ databases">
        <title>The Genome Sequence of Cladophialophora carrionii CBS 160.54.</title>
        <authorList>
            <consortium name="The Broad Institute Genomics Platform"/>
            <person name="Cuomo C."/>
            <person name="de Hoog S."/>
            <person name="Gorbushina A."/>
            <person name="Walker B."/>
            <person name="Young S.K."/>
            <person name="Zeng Q."/>
            <person name="Gargeya S."/>
            <person name="Fitzgerald M."/>
            <person name="Haas B."/>
            <person name="Abouelleil A."/>
            <person name="Allen A.W."/>
            <person name="Alvarado L."/>
            <person name="Arachchi H.M."/>
            <person name="Berlin A.M."/>
            <person name="Chapman S.B."/>
            <person name="Gainer-Dewar J."/>
            <person name="Goldberg J."/>
            <person name="Griggs A."/>
            <person name="Gujja S."/>
            <person name="Hansen M."/>
            <person name="Howarth C."/>
            <person name="Imamovic A."/>
            <person name="Ireland A."/>
            <person name="Larimer J."/>
            <person name="McCowan C."/>
            <person name="Murphy C."/>
            <person name="Pearson M."/>
            <person name="Poon T.W."/>
            <person name="Priest M."/>
            <person name="Roberts A."/>
            <person name="Saif S."/>
            <person name="Shea T."/>
            <person name="Sisk P."/>
            <person name="Sykes S."/>
            <person name="Wortman J."/>
            <person name="Nusbaum C."/>
            <person name="Birren B."/>
        </authorList>
    </citation>
    <scope>NUCLEOTIDE SEQUENCE [LARGE SCALE GENOMIC DNA]</scope>
    <source>
        <strain evidence="7 8">CBS 160.54</strain>
    </source>
</reference>
<feature type="domain" description="Zn(2)-C6 fungal-type" evidence="6">
    <location>
        <begin position="50"/>
        <end position="80"/>
    </location>
</feature>
<dbReference type="GeneID" id="19980462"/>
<name>V9DS91_9EURO</name>
<dbReference type="HOGENOM" id="CLU_891461_0_0_1"/>
<keyword evidence="2" id="KW-0238">DNA-binding</keyword>
<evidence type="ECO:0000256" key="1">
    <source>
        <dbReference type="ARBA" id="ARBA00023015"/>
    </source>
</evidence>
<feature type="region of interest" description="Disordered" evidence="5">
    <location>
        <begin position="129"/>
        <end position="161"/>
    </location>
</feature>
<proteinExistence type="predicted"/>
<feature type="compositionally biased region" description="Polar residues" evidence="5">
    <location>
        <begin position="1"/>
        <end position="38"/>
    </location>
</feature>
<sequence>MKPGNHMSTGSLSPPSTATAAGVAKTTSLPISRSSNSAWEKPERARTSHACEPCRERKTKCDGSRPACRRCLHTGTTCFYGYGKGWRKRKTAEDLTATSRRLARYESLLNEILPMVSPEVRVLIEDARDNDTGASNNGSETNETEQNLQPPTLLKNESSMSGSNARIILPLPVPSLGAGTSPLPPTASRSSTSSGTFESVPTLPTANTTGSANVQPTQRLSPDSNPVARLPSITPDGQLIETGVRDRSPTSLHRRPDSAASYGMGASPTSPTSLASQGGAFPGPHPGRSHTDCRRRDDEATTIFPWLKSTEAATVRN</sequence>
<feature type="compositionally biased region" description="Polar residues" evidence="5">
    <location>
        <begin position="132"/>
        <end position="161"/>
    </location>
</feature>
<feature type="compositionally biased region" description="Polar residues" evidence="5">
    <location>
        <begin position="267"/>
        <end position="276"/>
    </location>
</feature>
<dbReference type="CDD" id="cd00067">
    <property type="entry name" value="GAL4"/>
    <property type="match status" value="1"/>
</dbReference>
<dbReference type="GO" id="GO:0000981">
    <property type="term" value="F:DNA-binding transcription factor activity, RNA polymerase II-specific"/>
    <property type="evidence" value="ECO:0007669"/>
    <property type="project" value="InterPro"/>
</dbReference>
<dbReference type="VEuPathDB" id="FungiDB:G647_01969"/>
<dbReference type="GO" id="GO:0003677">
    <property type="term" value="F:DNA binding"/>
    <property type="evidence" value="ECO:0007669"/>
    <property type="project" value="UniProtKB-KW"/>
</dbReference>
<dbReference type="InterPro" id="IPR053230">
    <property type="entry name" value="Trans_reg_galc"/>
</dbReference>
<dbReference type="OrthoDB" id="3037908at2759"/>
<dbReference type="EMBL" id="KB822697">
    <property type="protein sequence ID" value="ETI29516.1"/>
    <property type="molecule type" value="Genomic_DNA"/>
</dbReference>
<feature type="compositionally biased region" description="Low complexity" evidence="5">
    <location>
        <begin position="186"/>
        <end position="201"/>
    </location>
</feature>
<dbReference type="SMART" id="SM00066">
    <property type="entry name" value="GAL4"/>
    <property type="match status" value="1"/>
</dbReference>
<organism evidence="7 8">
    <name type="scientific">Cladophialophora carrionii CBS 160.54</name>
    <dbReference type="NCBI Taxonomy" id="1279043"/>
    <lineage>
        <taxon>Eukaryota</taxon>
        <taxon>Fungi</taxon>
        <taxon>Dikarya</taxon>
        <taxon>Ascomycota</taxon>
        <taxon>Pezizomycotina</taxon>
        <taxon>Eurotiomycetes</taxon>
        <taxon>Chaetothyriomycetidae</taxon>
        <taxon>Chaetothyriales</taxon>
        <taxon>Herpotrichiellaceae</taxon>
        <taxon>Cladophialophora</taxon>
    </lineage>
</organism>
<dbReference type="InterPro" id="IPR036864">
    <property type="entry name" value="Zn2-C6_fun-type_DNA-bd_sf"/>
</dbReference>
<dbReference type="SUPFAM" id="SSF57701">
    <property type="entry name" value="Zn2/Cys6 DNA-binding domain"/>
    <property type="match status" value="1"/>
</dbReference>
<gene>
    <name evidence="7" type="ORF">G647_01969</name>
</gene>
<accession>V9DS91</accession>
<dbReference type="AlphaFoldDB" id="V9DS91"/>
<evidence type="ECO:0000313" key="7">
    <source>
        <dbReference type="EMBL" id="ETI29516.1"/>
    </source>
</evidence>